<evidence type="ECO:0000256" key="2">
    <source>
        <dbReference type="ARBA" id="ARBA00005007"/>
    </source>
</evidence>
<dbReference type="InterPro" id="IPR022672">
    <property type="entry name" value="Hexokinase_N"/>
</dbReference>
<feature type="domain" description="Hexokinase N-terminal" evidence="10">
    <location>
        <begin position="27"/>
        <end position="195"/>
    </location>
</feature>
<protein>
    <submittedName>
        <fullName evidence="12">Hexokinase</fullName>
    </submittedName>
</protein>
<dbReference type="CDD" id="cd24000">
    <property type="entry name" value="ASKHA_NBD_HK"/>
    <property type="match status" value="1"/>
</dbReference>
<dbReference type="PRINTS" id="PR00475">
    <property type="entry name" value="HEXOKINASE"/>
</dbReference>
<dbReference type="Pfam" id="PF00349">
    <property type="entry name" value="Hexokinase_1"/>
    <property type="match status" value="1"/>
</dbReference>
<dbReference type="GO" id="GO:0005536">
    <property type="term" value="F:D-glucose binding"/>
    <property type="evidence" value="ECO:0007669"/>
    <property type="project" value="InterPro"/>
</dbReference>
<evidence type="ECO:0000256" key="3">
    <source>
        <dbReference type="ARBA" id="ARBA00009225"/>
    </source>
</evidence>
<evidence type="ECO:0000256" key="6">
    <source>
        <dbReference type="ARBA" id="ARBA00022777"/>
    </source>
</evidence>
<dbReference type="GO" id="GO:0006006">
    <property type="term" value="P:glucose metabolic process"/>
    <property type="evidence" value="ECO:0007669"/>
    <property type="project" value="TreeGrafter"/>
</dbReference>
<dbReference type="UniPathway" id="UPA00109">
    <property type="reaction ID" value="UER00180"/>
</dbReference>
<keyword evidence="13" id="KW-1185">Reference proteome</keyword>
<dbReference type="Proteomes" id="UP000050326">
    <property type="component" value="Unassembled WGS sequence"/>
</dbReference>
<sequence length="434" mass="48482">MKKHREIVSQFLKKYSMGHESIDMNFSCSTFMREMEQGLEGELSSLKMLPSYLSAHKEILLEEPVIVLDAGGTNFRSAVVHFDKDKKPVIENYSLFPMPGAKGQVSKEEFFGTIIGYIGPLLNKSKKIGFCFSYPSEILPNGDGRLIQFTKEVKVKGLEGEVIGENLLKTMKNQGFTDYKDIVLLNDTAATLLGGKASCLDRQFDSFIGFILGTGTNTCYIEENINIKKLENQIPVIGSMIINIESGGYDKNKRGIIDDEFDRDTANPGEYLHEKMISGRYIGGLISSVIKKGINEGLFSKEFSQSSVKLKEVTTQEMNEFLYYPYGDNRLACYGNYEDKIIIYHIIDSMMERAAKLTAIHLSSIILKTGKGKNPCSPVCIAAEGSLLYKSKLFKDKLNYYVKQFMNDEMGIYCEFIKGEDATLTGAAIAALAI</sequence>
<dbReference type="SUPFAM" id="SSF53067">
    <property type="entry name" value="Actin-like ATPase domain"/>
    <property type="match status" value="2"/>
</dbReference>
<organism evidence="12 13">
    <name type="scientific">Oxobacter pfennigii</name>
    <dbReference type="NCBI Taxonomy" id="36849"/>
    <lineage>
        <taxon>Bacteria</taxon>
        <taxon>Bacillati</taxon>
        <taxon>Bacillota</taxon>
        <taxon>Clostridia</taxon>
        <taxon>Eubacteriales</taxon>
        <taxon>Clostridiaceae</taxon>
        <taxon>Oxobacter</taxon>
    </lineage>
</organism>
<dbReference type="OrthoDB" id="6383434at2"/>
<evidence type="ECO:0000256" key="9">
    <source>
        <dbReference type="ARBA" id="ARBA00047905"/>
    </source>
</evidence>
<dbReference type="PANTHER" id="PTHR19443:SF16">
    <property type="entry name" value="HEXOKINASE TYPE 1-RELATED"/>
    <property type="match status" value="1"/>
</dbReference>
<keyword evidence="8" id="KW-0324">Glycolysis</keyword>
<dbReference type="GO" id="GO:0006096">
    <property type="term" value="P:glycolytic process"/>
    <property type="evidence" value="ECO:0007669"/>
    <property type="project" value="UniProtKB-UniPathway"/>
</dbReference>
<dbReference type="Gene3D" id="3.30.420.40">
    <property type="match status" value="1"/>
</dbReference>
<name>A0A0P9AEM0_9CLOT</name>
<dbReference type="PROSITE" id="PS51748">
    <property type="entry name" value="HEXOKINASE_2"/>
    <property type="match status" value="1"/>
</dbReference>
<dbReference type="AlphaFoldDB" id="A0A0P9AEM0"/>
<dbReference type="Pfam" id="PF03727">
    <property type="entry name" value="Hexokinase_2"/>
    <property type="match status" value="1"/>
</dbReference>
<evidence type="ECO:0000313" key="12">
    <source>
        <dbReference type="EMBL" id="KPU43763.1"/>
    </source>
</evidence>
<dbReference type="GO" id="GO:0005524">
    <property type="term" value="F:ATP binding"/>
    <property type="evidence" value="ECO:0007669"/>
    <property type="project" value="UniProtKB-KW"/>
</dbReference>
<comment type="pathway">
    <text evidence="1">Carbohydrate degradation.</text>
</comment>
<evidence type="ECO:0000259" key="11">
    <source>
        <dbReference type="Pfam" id="PF03727"/>
    </source>
</evidence>
<dbReference type="Gene3D" id="3.40.367.20">
    <property type="match status" value="1"/>
</dbReference>
<reference evidence="12 13" key="1">
    <citation type="submission" date="2015-09" db="EMBL/GenBank/DDBJ databases">
        <title>Genome sequence of Oxobacter pfennigii DSM 3222.</title>
        <authorList>
            <person name="Poehlein A."/>
            <person name="Bengelsdorf F.R."/>
            <person name="Schiel-Bengelsdorf B."/>
            <person name="Duerre P."/>
            <person name="Daniel R."/>
        </authorList>
    </citation>
    <scope>NUCLEOTIDE SEQUENCE [LARGE SCALE GENOMIC DNA]</scope>
    <source>
        <strain evidence="12 13">DSM 3222</strain>
    </source>
</reference>
<keyword evidence="5" id="KW-0547">Nucleotide-binding</keyword>
<dbReference type="PATRIC" id="fig|36849.3.peg.2776"/>
<keyword evidence="4" id="KW-0808">Transferase</keyword>
<comment type="caution">
    <text evidence="12">The sequence shown here is derived from an EMBL/GenBank/DDBJ whole genome shotgun (WGS) entry which is preliminary data.</text>
</comment>
<dbReference type="RefSeq" id="WP_054875653.1">
    <property type="nucleotide sequence ID" value="NZ_LKET01000035.1"/>
</dbReference>
<dbReference type="STRING" id="36849.OXPF_26230"/>
<comment type="similarity">
    <text evidence="3">Belongs to the hexokinase family.</text>
</comment>
<dbReference type="GO" id="GO:0008865">
    <property type="term" value="F:fructokinase activity"/>
    <property type="evidence" value="ECO:0007669"/>
    <property type="project" value="TreeGrafter"/>
</dbReference>
<evidence type="ECO:0000256" key="7">
    <source>
        <dbReference type="ARBA" id="ARBA00022840"/>
    </source>
</evidence>
<feature type="domain" description="Hexokinase C-terminal" evidence="11">
    <location>
        <begin position="208"/>
        <end position="432"/>
    </location>
</feature>
<dbReference type="InterPro" id="IPR043129">
    <property type="entry name" value="ATPase_NBD"/>
</dbReference>
<dbReference type="EMBL" id="LKET01000035">
    <property type="protein sequence ID" value="KPU43763.1"/>
    <property type="molecule type" value="Genomic_DNA"/>
</dbReference>
<evidence type="ECO:0000256" key="5">
    <source>
        <dbReference type="ARBA" id="ARBA00022741"/>
    </source>
</evidence>
<keyword evidence="7" id="KW-0067">ATP-binding</keyword>
<proteinExistence type="inferred from homology"/>
<comment type="pathway">
    <text evidence="2">Carbohydrate metabolism.</text>
</comment>
<evidence type="ECO:0000256" key="8">
    <source>
        <dbReference type="ARBA" id="ARBA00023152"/>
    </source>
</evidence>
<evidence type="ECO:0000313" key="13">
    <source>
        <dbReference type="Proteomes" id="UP000050326"/>
    </source>
</evidence>
<keyword evidence="6 12" id="KW-0418">Kinase</keyword>
<evidence type="ECO:0000259" key="10">
    <source>
        <dbReference type="Pfam" id="PF00349"/>
    </source>
</evidence>
<evidence type="ECO:0000256" key="1">
    <source>
        <dbReference type="ARBA" id="ARBA00004921"/>
    </source>
</evidence>
<dbReference type="GO" id="GO:0004340">
    <property type="term" value="F:glucokinase activity"/>
    <property type="evidence" value="ECO:0007669"/>
    <property type="project" value="TreeGrafter"/>
</dbReference>
<dbReference type="GO" id="GO:0001678">
    <property type="term" value="P:intracellular glucose homeostasis"/>
    <property type="evidence" value="ECO:0007669"/>
    <property type="project" value="InterPro"/>
</dbReference>
<gene>
    <name evidence="12" type="ORF">OXPF_26230</name>
</gene>
<accession>A0A0P9AEM0</accession>
<dbReference type="PANTHER" id="PTHR19443">
    <property type="entry name" value="HEXOKINASE"/>
    <property type="match status" value="1"/>
</dbReference>
<dbReference type="InterPro" id="IPR001312">
    <property type="entry name" value="Hexokinase"/>
</dbReference>
<evidence type="ECO:0000256" key="4">
    <source>
        <dbReference type="ARBA" id="ARBA00022679"/>
    </source>
</evidence>
<dbReference type="InterPro" id="IPR022673">
    <property type="entry name" value="Hexokinase_C"/>
</dbReference>
<comment type="catalytic activity">
    <reaction evidence="9">
        <text>D-fructose + ATP = D-fructose 6-phosphate + ADP + H(+)</text>
        <dbReference type="Rhea" id="RHEA:16125"/>
        <dbReference type="ChEBI" id="CHEBI:15378"/>
        <dbReference type="ChEBI" id="CHEBI:30616"/>
        <dbReference type="ChEBI" id="CHEBI:37721"/>
        <dbReference type="ChEBI" id="CHEBI:61527"/>
        <dbReference type="ChEBI" id="CHEBI:456216"/>
        <dbReference type="EC" id="2.7.1.1"/>
    </reaction>
    <physiologicalReaction direction="left-to-right" evidence="9">
        <dbReference type="Rhea" id="RHEA:16126"/>
    </physiologicalReaction>
</comment>